<protein>
    <recommendedName>
        <fullName evidence="1">YagK/YfjJ C-terminal domain-containing protein</fullName>
    </recommendedName>
</protein>
<reference evidence="2 3" key="1">
    <citation type="submission" date="2017-02" db="EMBL/GenBank/DDBJ databases">
        <authorList>
            <person name="Peterson S.W."/>
        </authorList>
    </citation>
    <scope>NUCLEOTIDE SEQUENCE [LARGE SCALE GENOMIC DNA]</scope>
    <source>
        <strain evidence="2">C6</strain>
    </source>
</reference>
<dbReference type="Proteomes" id="UP000196240">
    <property type="component" value="Unassembled WGS sequence"/>
</dbReference>
<proteinExistence type="predicted"/>
<dbReference type="InterPro" id="IPR057271">
    <property type="entry name" value="YagK_YfjJ_C"/>
</dbReference>
<evidence type="ECO:0000313" key="2">
    <source>
        <dbReference type="EMBL" id="SJX21199.1"/>
    </source>
</evidence>
<dbReference type="AlphaFoldDB" id="A0A1R7QAB6"/>
<organism evidence="2 3">
    <name type="scientific">Acinetobacter johnsonii</name>
    <dbReference type="NCBI Taxonomy" id="40214"/>
    <lineage>
        <taxon>Bacteria</taxon>
        <taxon>Pseudomonadati</taxon>
        <taxon>Pseudomonadota</taxon>
        <taxon>Gammaproteobacteria</taxon>
        <taxon>Moraxellales</taxon>
        <taxon>Moraxellaceae</taxon>
        <taxon>Acinetobacter</taxon>
    </lineage>
</organism>
<accession>A0A1R7QAB6</accession>
<name>A0A1R7QAB6_ACIJO</name>
<dbReference type="EMBL" id="FUUY01000002">
    <property type="protein sequence ID" value="SJX21199.1"/>
    <property type="molecule type" value="Genomic_DNA"/>
</dbReference>
<dbReference type="RefSeq" id="WP_087011421.1">
    <property type="nucleotide sequence ID" value="NZ_FUUY01000002.1"/>
</dbReference>
<feature type="domain" description="YagK/YfjJ C-terminal" evidence="1">
    <location>
        <begin position="126"/>
        <end position="289"/>
    </location>
</feature>
<sequence length="289" mass="34791">MNNILNESKVLIEVENFVEEIALATKQPRNFYHTLTDLLIQFDQIYSVDFDYSASIGVFIELELDFEAYLNDYDELFYQLKQSSFKQLQRDFKRYYQRQKRQLRDHRYSESKNTEQLVKRMQRISERYARILVVRVDLAYPLNFQDRVNIQTFNDDMRVLRRRLQNQDTIFKGLIEYAWALEQGEEKGYHCHLLLVYKGSERRNAYWLAKQVGKLWSRITKDQGCHFNCHGTAYLKQFSDRNRLGIGMIHRNNPDEVNNMLDTVAYLVRPEKEAQHLRVKTKKRMRTFG</sequence>
<gene>
    <name evidence="2" type="ORF">ACNJC6_00808</name>
</gene>
<dbReference type="Pfam" id="PF11726">
    <property type="entry name" value="YagK_YfjJ_C"/>
    <property type="match status" value="1"/>
</dbReference>
<evidence type="ECO:0000259" key="1">
    <source>
        <dbReference type="Pfam" id="PF11726"/>
    </source>
</evidence>
<evidence type="ECO:0000313" key="3">
    <source>
        <dbReference type="Proteomes" id="UP000196240"/>
    </source>
</evidence>